<dbReference type="InterPro" id="IPR009057">
    <property type="entry name" value="Homeodomain-like_sf"/>
</dbReference>
<dbReference type="InterPro" id="IPR001025">
    <property type="entry name" value="BAH_dom"/>
</dbReference>
<keyword evidence="15" id="KW-1185">Reference proteome</keyword>
<evidence type="ECO:0000256" key="4">
    <source>
        <dbReference type="ARBA" id="ARBA00022723"/>
    </source>
</evidence>
<evidence type="ECO:0000256" key="9">
    <source>
        <dbReference type="ARBA" id="ARBA00093454"/>
    </source>
</evidence>
<comment type="similarity">
    <text evidence="9">Belongs to the metastasis-associated protein family.</text>
</comment>
<dbReference type="FunFam" id="1.10.10.60:FF:000012">
    <property type="entry name" value="Metastasis-associated 1 family, member 3"/>
    <property type="match status" value="1"/>
</dbReference>
<dbReference type="InterPro" id="IPR000949">
    <property type="entry name" value="ELM2_dom"/>
</dbReference>
<dbReference type="GO" id="GO:0000122">
    <property type="term" value="P:negative regulation of transcription by RNA polymerase II"/>
    <property type="evidence" value="ECO:0007669"/>
    <property type="project" value="TreeGrafter"/>
</dbReference>
<dbReference type="EMBL" id="JPKZ01002390">
    <property type="protein sequence ID" value="KHN76918.1"/>
    <property type="molecule type" value="Genomic_DNA"/>
</dbReference>
<feature type="domain" description="ELM2" evidence="12">
    <location>
        <begin position="219"/>
        <end position="350"/>
    </location>
</feature>
<evidence type="ECO:0000259" key="11">
    <source>
        <dbReference type="PROSITE" id="PS51038"/>
    </source>
</evidence>
<keyword evidence="6" id="KW-0862">Zinc</keyword>
<dbReference type="AlphaFoldDB" id="A0A0B2V5T1"/>
<evidence type="ECO:0000256" key="1">
    <source>
        <dbReference type="ARBA" id="ARBA00004123"/>
    </source>
</evidence>
<comment type="subcellular location">
    <subcellularLocation>
        <location evidence="1">Nucleus</location>
    </subcellularLocation>
</comment>
<name>A0A0B2V5T1_TOXCA</name>
<gene>
    <name evidence="14" type="primary">MTA3</name>
    <name evidence="14" type="ORF">Tcan_05091</name>
</gene>
<feature type="domain" description="BAH" evidence="11">
    <location>
        <begin position="1"/>
        <end position="218"/>
    </location>
</feature>
<dbReference type="InterPro" id="IPR001005">
    <property type="entry name" value="SANT/Myb"/>
</dbReference>
<dbReference type="SMART" id="SM00439">
    <property type="entry name" value="BAH"/>
    <property type="match status" value="1"/>
</dbReference>
<dbReference type="PROSITE" id="PS51038">
    <property type="entry name" value="BAH"/>
    <property type="match status" value="1"/>
</dbReference>
<feature type="compositionally biased region" description="Basic and acidic residues" evidence="10">
    <location>
        <begin position="115"/>
        <end position="126"/>
    </location>
</feature>
<feature type="region of interest" description="Disordered" evidence="10">
    <location>
        <begin position="55"/>
        <end position="149"/>
    </location>
</feature>
<dbReference type="Pfam" id="PF00249">
    <property type="entry name" value="Myb_DNA-binding"/>
    <property type="match status" value="1"/>
</dbReference>
<dbReference type="PROSITE" id="PS51293">
    <property type="entry name" value="SANT"/>
    <property type="match status" value="1"/>
</dbReference>
<dbReference type="Gene3D" id="4.10.1240.50">
    <property type="match status" value="2"/>
</dbReference>
<evidence type="ECO:0000256" key="8">
    <source>
        <dbReference type="ARBA" id="ARBA00023242"/>
    </source>
</evidence>
<evidence type="ECO:0000313" key="14">
    <source>
        <dbReference type="EMBL" id="KHN76918.1"/>
    </source>
</evidence>
<feature type="compositionally biased region" description="Basic and acidic residues" evidence="10">
    <location>
        <begin position="85"/>
        <end position="100"/>
    </location>
</feature>
<dbReference type="GO" id="GO:0003714">
    <property type="term" value="F:transcription corepressor activity"/>
    <property type="evidence" value="ECO:0007669"/>
    <property type="project" value="TreeGrafter"/>
</dbReference>
<evidence type="ECO:0000259" key="13">
    <source>
        <dbReference type="PROSITE" id="PS51293"/>
    </source>
</evidence>
<dbReference type="Proteomes" id="UP000031036">
    <property type="component" value="Unassembled WGS sequence"/>
</dbReference>
<keyword evidence="3" id="KW-0597">Phosphoprotein</keyword>
<dbReference type="STRING" id="6265.A0A0B2V5T1"/>
<proteinExistence type="inferred from homology"/>
<dbReference type="InterPro" id="IPR040138">
    <property type="entry name" value="MIER/MTA"/>
</dbReference>
<comment type="caution">
    <text evidence="14">The sequence shown here is derived from an EMBL/GenBank/DDBJ whole genome shotgun (WGS) entry which is preliminary data.</text>
</comment>
<dbReference type="InterPro" id="IPR043151">
    <property type="entry name" value="BAH_sf"/>
</dbReference>
<dbReference type="Pfam" id="PF01426">
    <property type="entry name" value="BAH"/>
    <property type="match status" value="1"/>
</dbReference>
<accession>A0A0B2V5T1</accession>
<dbReference type="SUPFAM" id="SSF46689">
    <property type="entry name" value="Homeodomain-like"/>
    <property type="match status" value="1"/>
</dbReference>
<dbReference type="GO" id="GO:0003713">
    <property type="term" value="F:transcription coactivator activity"/>
    <property type="evidence" value="ECO:0007669"/>
    <property type="project" value="TreeGrafter"/>
</dbReference>
<dbReference type="GO" id="GO:0042826">
    <property type="term" value="F:histone deacetylase binding"/>
    <property type="evidence" value="ECO:0007669"/>
    <property type="project" value="TreeGrafter"/>
</dbReference>
<evidence type="ECO:0000256" key="2">
    <source>
        <dbReference type="ARBA" id="ARBA00022491"/>
    </source>
</evidence>
<evidence type="ECO:0000256" key="3">
    <source>
        <dbReference type="ARBA" id="ARBA00022553"/>
    </source>
</evidence>
<dbReference type="FunFam" id="4.10.1240.50:FF:000001">
    <property type="entry name" value="Metastasis-associated 1 family, member 3"/>
    <property type="match status" value="1"/>
</dbReference>
<feature type="domain" description="ELM2" evidence="12">
    <location>
        <begin position="377"/>
        <end position="435"/>
    </location>
</feature>
<dbReference type="Gene3D" id="1.10.10.60">
    <property type="entry name" value="Homeodomain-like"/>
    <property type="match status" value="1"/>
</dbReference>
<evidence type="ECO:0000256" key="6">
    <source>
        <dbReference type="ARBA" id="ARBA00022833"/>
    </source>
</evidence>
<feature type="compositionally biased region" description="Low complexity" evidence="10">
    <location>
        <begin position="852"/>
        <end position="863"/>
    </location>
</feature>
<keyword evidence="2" id="KW-0678">Repressor</keyword>
<dbReference type="InterPro" id="IPR000679">
    <property type="entry name" value="Znf_GATA"/>
</dbReference>
<dbReference type="SMART" id="SM00401">
    <property type="entry name" value="ZnF_GATA"/>
    <property type="match status" value="1"/>
</dbReference>
<dbReference type="Pfam" id="PF01448">
    <property type="entry name" value="ELM2"/>
    <property type="match status" value="1"/>
</dbReference>
<dbReference type="CDD" id="cd11661">
    <property type="entry name" value="SANT_MTA3_like"/>
    <property type="match status" value="1"/>
</dbReference>
<dbReference type="GO" id="GO:0016581">
    <property type="term" value="C:NuRD complex"/>
    <property type="evidence" value="ECO:0007669"/>
    <property type="project" value="TreeGrafter"/>
</dbReference>
<dbReference type="OMA" id="YCTTRQP"/>
<dbReference type="GO" id="GO:0043565">
    <property type="term" value="F:sequence-specific DNA binding"/>
    <property type="evidence" value="ECO:0007669"/>
    <property type="project" value="InterPro"/>
</dbReference>
<dbReference type="InterPro" id="IPR035170">
    <property type="entry name" value="MTA1_R1"/>
</dbReference>
<keyword evidence="4" id="KW-0479">Metal-binding</keyword>
<sequence length="1011" mass="110830">MVQVRRIEELNKTPTGNVEAKVLCYYRRRDISPALLKIADRAECVEERSLINTRRRLTATSSASRSGINGDAKEENASEDESEDGQDKEAIEKKERELSDSPRPMQVDTGDNEEESKKSPEEKPKEEDDDEKGEGGYGPAGLPKGSENLTPKERHLLRQHELFLSRQVEALPATHIRGKCTVTLLSEVETPESYLGKDDVFFYSLVYDPVAMTLLADKGEIRVGDKYQCEVPEEMEPDAMRDENKENGNLVIAEEEGEDQQVISTTEREVLVYHPHHNLTDRDIDQFLIIARAVGTFSRALDTSSSMKLPSLHMTAAAASRDVTLFHAMALLHQANYDIGQAVKYLVPPPSKQHYPLDADKTTSHNTVSLGGPILCRAVGTFSRALDTSSSMKLPSLHMTAAAASRDVTLFHAMALLHQANYDIGQAVKYLVPPPSKQHYPLDADKTTSHNTVSLGGPILCRDQMEEWSAAEANLFEEAIEKYGKDFNDIRGDFLPWKSLRDIVEYYYMWKTTNRYVEVKKSKAVEQESKLKQVYIPNYNKPNPNLVGPPNASGHPVRGTSACESCEVEESSQWYAWGPAHLQLRLCNECWTLWKKNGGLKRVHKYESYDLDGAASVDMLNAAQQAQAQKVSAGPLLTSTTLIKSNVALPITQTNRNGGIAGRPTAGQVIARLPPNHPQQMTVQQKLVGHGTIAVGPKTRVAFYLNTTLSMRIARRLAPKSLLNIRRSARRPFLPINGHAIKQYCTTRQPMEIIRAAKQIKGNKLPDAVLAQLAASIIASGSQFAAYAGSSSTGAQKRTQPIVDKSVPTAKRLHVSSTAVTAHHAQIPQQAHHTVHHTPAGASQHALGGITTAGTAHAHASGTQQKSSAATVTGGSNKSARSQVHDPKPVAAVPPLSLPPNVHIPPNLALQKAALLVAAQQASVSRAVAAASAHVAASSKDVVSGVVRKKQTPDSRWSGADERLLFLAGPRLKMLRKRICTKKMARRIALHPCRSSDFVTKQLPNLQGFFI</sequence>
<dbReference type="OrthoDB" id="2193595at2759"/>
<dbReference type="Gene3D" id="2.30.30.490">
    <property type="match status" value="1"/>
</dbReference>
<evidence type="ECO:0000256" key="10">
    <source>
        <dbReference type="SAM" id="MobiDB-lite"/>
    </source>
</evidence>
<evidence type="ECO:0000256" key="5">
    <source>
        <dbReference type="ARBA" id="ARBA00022771"/>
    </source>
</evidence>
<dbReference type="Pfam" id="PF17226">
    <property type="entry name" value="MTA_R1"/>
    <property type="match status" value="1"/>
</dbReference>
<dbReference type="PANTHER" id="PTHR10865:SF29">
    <property type="entry name" value="METASTASIS ASSOCIATED 1-LIKE, ISOFORM D"/>
    <property type="match status" value="1"/>
</dbReference>
<dbReference type="InterPro" id="IPR017884">
    <property type="entry name" value="SANT_dom"/>
</dbReference>
<organism evidence="14 15">
    <name type="scientific">Toxocara canis</name>
    <name type="common">Canine roundworm</name>
    <dbReference type="NCBI Taxonomy" id="6265"/>
    <lineage>
        <taxon>Eukaryota</taxon>
        <taxon>Metazoa</taxon>
        <taxon>Ecdysozoa</taxon>
        <taxon>Nematoda</taxon>
        <taxon>Chromadorea</taxon>
        <taxon>Rhabditida</taxon>
        <taxon>Spirurina</taxon>
        <taxon>Ascaridomorpha</taxon>
        <taxon>Ascaridoidea</taxon>
        <taxon>Toxocaridae</taxon>
        <taxon>Toxocara</taxon>
    </lineage>
</organism>
<dbReference type="PROSITE" id="PS51156">
    <property type="entry name" value="ELM2"/>
    <property type="match status" value="2"/>
</dbReference>
<dbReference type="GO" id="GO:0003682">
    <property type="term" value="F:chromatin binding"/>
    <property type="evidence" value="ECO:0007669"/>
    <property type="project" value="InterPro"/>
</dbReference>
<keyword evidence="8" id="KW-0539">Nucleus</keyword>
<evidence type="ECO:0000259" key="12">
    <source>
        <dbReference type="PROSITE" id="PS51156"/>
    </source>
</evidence>
<dbReference type="GO" id="GO:0008270">
    <property type="term" value="F:zinc ion binding"/>
    <property type="evidence" value="ECO:0007669"/>
    <property type="project" value="UniProtKB-KW"/>
</dbReference>
<evidence type="ECO:0000313" key="15">
    <source>
        <dbReference type="Proteomes" id="UP000031036"/>
    </source>
</evidence>
<dbReference type="PANTHER" id="PTHR10865">
    <property type="entry name" value="METASTASIS-ASSOCIATED PROTEIN AND MESODERM INDUCTION EARLY RESPONSE PROTEIN"/>
    <property type="match status" value="1"/>
</dbReference>
<feature type="compositionally biased region" description="Polar residues" evidence="10">
    <location>
        <begin position="864"/>
        <end position="882"/>
    </location>
</feature>
<keyword evidence="7" id="KW-0238">DNA-binding</keyword>
<keyword evidence="5" id="KW-0863">Zinc-finger</keyword>
<evidence type="ECO:0000256" key="7">
    <source>
        <dbReference type="ARBA" id="ARBA00023125"/>
    </source>
</evidence>
<dbReference type="SMART" id="SM01189">
    <property type="entry name" value="ELM2"/>
    <property type="match status" value="1"/>
</dbReference>
<dbReference type="SMART" id="SM00717">
    <property type="entry name" value="SANT"/>
    <property type="match status" value="1"/>
</dbReference>
<feature type="region of interest" description="Disordered" evidence="10">
    <location>
        <begin position="852"/>
        <end position="894"/>
    </location>
</feature>
<feature type="domain" description="SANT" evidence="13">
    <location>
        <begin position="463"/>
        <end position="515"/>
    </location>
</feature>
<protein>
    <submittedName>
        <fullName evidence="14">Metastasis-associated protein MTA3</fullName>
    </submittedName>
</protein>
<reference evidence="14 15" key="1">
    <citation type="submission" date="2014-11" db="EMBL/GenBank/DDBJ databases">
        <title>Genetic blueprint of the zoonotic pathogen Toxocara canis.</title>
        <authorList>
            <person name="Zhu X.-Q."/>
            <person name="Korhonen P.K."/>
            <person name="Cai H."/>
            <person name="Young N.D."/>
            <person name="Nejsum P."/>
            <person name="von Samson-Himmelstjerna G."/>
            <person name="Boag P.R."/>
            <person name="Tan P."/>
            <person name="Li Q."/>
            <person name="Min J."/>
            <person name="Yang Y."/>
            <person name="Wang X."/>
            <person name="Fang X."/>
            <person name="Hall R.S."/>
            <person name="Hofmann A."/>
            <person name="Sternberg P.W."/>
            <person name="Jex A.R."/>
            <person name="Gasser R.B."/>
        </authorList>
    </citation>
    <scope>NUCLEOTIDE SEQUENCE [LARGE SCALE GENOMIC DNA]</scope>
    <source>
        <strain evidence="14">PN_DK_2014</strain>
    </source>
</reference>